<dbReference type="PANTHER" id="PTHR39418:SF1">
    <property type="entry name" value="DEHYDROGENASE"/>
    <property type="match status" value="1"/>
</dbReference>
<dbReference type="Pfam" id="PF02663">
    <property type="entry name" value="FmdE"/>
    <property type="match status" value="1"/>
</dbReference>
<dbReference type="InterPro" id="IPR003814">
    <property type="entry name" value="FmdEsu_dom"/>
</dbReference>
<evidence type="ECO:0000313" key="4">
    <source>
        <dbReference type="Proteomes" id="UP001596496"/>
    </source>
</evidence>
<dbReference type="InterPro" id="IPR026328">
    <property type="entry name" value="FmdE"/>
</dbReference>
<evidence type="ECO:0000259" key="2">
    <source>
        <dbReference type="Pfam" id="PF02663"/>
    </source>
</evidence>
<evidence type="ECO:0000313" key="3">
    <source>
        <dbReference type="EMBL" id="MFC7383600.1"/>
    </source>
</evidence>
<feature type="region of interest" description="Disordered" evidence="1">
    <location>
        <begin position="204"/>
        <end position="229"/>
    </location>
</feature>
<keyword evidence="4" id="KW-1185">Reference proteome</keyword>
<sequence>MSYIEDYTQVTGFHGHKCPGSAVGLRIAHVAISHLGRHGADNEVVAVGETDGCAIDAVQVLTGCTVGNRHMILQDNGKVAFTFWRVSDGAGLRVTAKPGSEAFRGEELWALAHKVEGGTATGEERARFSQAQAGRIQRILAAPVDEILLIEPVADEAPAAKKSRPHAPCDGCEELTSTAVLHDHRGRLLCPPCHLAAHGGVLPPDHAGHGHGHGHQAEHKHGHGHLQHN</sequence>
<protein>
    <submittedName>
        <fullName evidence="3">FmdE family protein</fullName>
    </submittedName>
</protein>
<name>A0ABW2P5N7_9ACTN</name>
<dbReference type="SUPFAM" id="SSF143555">
    <property type="entry name" value="FwdE-like"/>
    <property type="match status" value="1"/>
</dbReference>
<dbReference type="RefSeq" id="WP_380827107.1">
    <property type="nucleotide sequence ID" value="NZ_JBHTCG010000008.1"/>
</dbReference>
<reference evidence="4" key="1">
    <citation type="journal article" date="2019" name="Int. J. Syst. Evol. Microbiol.">
        <title>The Global Catalogue of Microorganisms (GCM) 10K type strain sequencing project: providing services to taxonomists for standard genome sequencing and annotation.</title>
        <authorList>
            <consortium name="The Broad Institute Genomics Platform"/>
            <consortium name="The Broad Institute Genome Sequencing Center for Infectious Disease"/>
            <person name="Wu L."/>
            <person name="Ma J."/>
        </authorList>
    </citation>
    <scope>NUCLEOTIDE SEQUENCE [LARGE SCALE GENOMIC DNA]</scope>
    <source>
        <strain evidence="4">CECT 7649</strain>
    </source>
</reference>
<feature type="compositionally biased region" description="Basic residues" evidence="1">
    <location>
        <begin position="209"/>
        <end position="229"/>
    </location>
</feature>
<gene>
    <name evidence="3" type="ORF">ACFQSB_15370</name>
</gene>
<proteinExistence type="predicted"/>
<dbReference type="PANTHER" id="PTHR39418">
    <property type="entry name" value="DEHYDROGENASE-RELATED"/>
    <property type="match status" value="1"/>
</dbReference>
<evidence type="ECO:0000256" key="1">
    <source>
        <dbReference type="SAM" id="MobiDB-lite"/>
    </source>
</evidence>
<dbReference type="Gene3D" id="3.30.1330.130">
    <property type="match status" value="1"/>
</dbReference>
<feature type="domain" description="Formylmethanofuran dehydrogenase subunit E" evidence="2">
    <location>
        <begin position="13"/>
        <end position="147"/>
    </location>
</feature>
<organism evidence="3 4">
    <name type="scientific">Sphaerisporangium rhizosphaerae</name>
    <dbReference type="NCBI Taxonomy" id="2269375"/>
    <lineage>
        <taxon>Bacteria</taxon>
        <taxon>Bacillati</taxon>
        <taxon>Actinomycetota</taxon>
        <taxon>Actinomycetes</taxon>
        <taxon>Streptosporangiales</taxon>
        <taxon>Streptosporangiaceae</taxon>
        <taxon>Sphaerisporangium</taxon>
    </lineage>
</organism>
<dbReference type="PIRSF" id="PIRSF006578">
    <property type="entry name" value="FwdE"/>
    <property type="match status" value="1"/>
</dbReference>
<dbReference type="Proteomes" id="UP001596496">
    <property type="component" value="Unassembled WGS sequence"/>
</dbReference>
<accession>A0ABW2P5N7</accession>
<comment type="caution">
    <text evidence="3">The sequence shown here is derived from an EMBL/GenBank/DDBJ whole genome shotgun (WGS) entry which is preliminary data.</text>
</comment>
<dbReference type="EMBL" id="JBHTCG010000008">
    <property type="protein sequence ID" value="MFC7383600.1"/>
    <property type="molecule type" value="Genomic_DNA"/>
</dbReference>
<dbReference type="InterPro" id="IPR053194">
    <property type="entry name" value="tRNA_methyltr_O"/>
</dbReference>